<dbReference type="HOGENOM" id="CLU_408506_0_0_1"/>
<dbReference type="AlphaFoldDB" id="D8QN36"/>
<sequence>MRSAATLLGVKERGPLRALFAGLCASYLQAGLQENGQEEISSTNKYFHSIKSHFGSAEDHFNAAEEYARDEYNQLATVCDSGVITRAREFVENVLWFGDEELIGKSIVAVAMDSTAAERNALRNVVEARMDHLRSGLEYGGERMTSNPFRRARIGGVLPEDQVLENPRRLRALWEIRVEEFKDHAAAELNDLGLVLNKLPSESSSSSTCLGLRSCITHRTPRFSIKGVSLDHRVPRDRILSMSLIDDAHEHKLDEVTSGSRLCLVFCLVRKNTKFLGVDDSAFYISSLPRVQSLMPSRCEGLRAKMVIPLCHKYSSKSLRFSGLKGHDRVVAALRSGGVISRTSISARLPSLKRLPGGTTGISEYFYHVAVLVASPKSKRCVPELVLDLCLGKDEMFDHGDENLVGKLKSAAYEHGAIELARMLMKSVKEYPDNLGKLLEFFLDTPRRSSQKPRWSALHWQCIAATTSEIVSRKEPTNETRNLSVVKLISKLAAYGLLQLASKVEKQLLVDLEEELRLDHKGSYNEMLVLPFMVSWGKLSMNTTKSVFWVKKKANAPRPDFDSTTEHFKFGSPEEHFDFAEERARDEYNRLASGYHSSVIPVARDFVENVFWFGDEELIGKVAGLLIDRTHLSWRLLSSFSPSIVAVAMDSSADRVPSSPPPPSSSVLRSGLE</sequence>
<dbReference type="EMBL" id="GL377565">
    <property type="protein sequence ID" value="EFJ38039.1"/>
    <property type="molecule type" value="Genomic_DNA"/>
</dbReference>
<keyword evidence="3" id="KW-1185">Reference proteome</keyword>
<name>D8QN36_SELML</name>
<dbReference type="PANTHER" id="PTHR33099">
    <property type="entry name" value="FE2OG DIOXYGENASE DOMAIN-CONTAINING PROTEIN"/>
    <property type="match status" value="1"/>
</dbReference>
<evidence type="ECO:0000313" key="3">
    <source>
        <dbReference type="Proteomes" id="UP000001514"/>
    </source>
</evidence>
<dbReference type="PANTHER" id="PTHR33099:SF7">
    <property type="entry name" value="MYND-TYPE DOMAIN-CONTAINING PROTEIN"/>
    <property type="match status" value="1"/>
</dbReference>
<reference evidence="2 3" key="1">
    <citation type="journal article" date="2011" name="Science">
        <title>The Selaginella genome identifies genetic changes associated with the evolution of vascular plants.</title>
        <authorList>
            <person name="Banks J.A."/>
            <person name="Nishiyama T."/>
            <person name="Hasebe M."/>
            <person name="Bowman J.L."/>
            <person name="Gribskov M."/>
            <person name="dePamphilis C."/>
            <person name="Albert V.A."/>
            <person name="Aono N."/>
            <person name="Aoyama T."/>
            <person name="Ambrose B.A."/>
            <person name="Ashton N.W."/>
            <person name="Axtell M.J."/>
            <person name="Barker E."/>
            <person name="Barker M.S."/>
            <person name="Bennetzen J.L."/>
            <person name="Bonawitz N.D."/>
            <person name="Chapple C."/>
            <person name="Cheng C."/>
            <person name="Correa L.G."/>
            <person name="Dacre M."/>
            <person name="DeBarry J."/>
            <person name="Dreyer I."/>
            <person name="Elias M."/>
            <person name="Engstrom E.M."/>
            <person name="Estelle M."/>
            <person name="Feng L."/>
            <person name="Finet C."/>
            <person name="Floyd S.K."/>
            <person name="Frommer W.B."/>
            <person name="Fujita T."/>
            <person name="Gramzow L."/>
            <person name="Gutensohn M."/>
            <person name="Harholt J."/>
            <person name="Hattori M."/>
            <person name="Heyl A."/>
            <person name="Hirai T."/>
            <person name="Hiwatashi Y."/>
            <person name="Ishikawa M."/>
            <person name="Iwata M."/>
            <person name="Karol K.G."/>
            <person name="Koehler B."/>
            <person name="Kolukisaoglu U."/>
            <person name="Kubo M."/>
            <person name="Kurata T."/>
            <person name="Lalonde S."/>
            <person name="Li K."/>
            <person name="Li Y."/>
            <person name="Litt A."/>
            <person name="Lyons E."/>
            <person name="Manning G."/>
            <person name="Maruyama T."/>
            <person name="Michael T.P."/>
            <person name="Mikami K."/>
            <person name="Miyazaki S."/>
            <person name="Morinaga S."/>
            <person name="Murata T."/>
            <person name="Mueller-Roeber B."/>
            <person name="Nelson D.R."/>
            <person name="Obara M."/>
            <person name="Oguri Y."/>
            <person name="Olmstead R.G."/>
            <person name="Onodera N."/>
            <person name="Petersen B.L."/>
            <person name="Pils B."/>
            <person name="Prigge M."/>
            <person name="Rensing S.A."/>
            <person name="Riano-Pachon D.M."/>
            <person name="Roberts A.W."/>
            <person name="Sato Y."/>
            <person name="Scheller H.V."/>
            <person name="Schulz B."/>
            <person name="Schulz C."/>
            <person name="Shakirov E.V."/>
            <person name="Shibagaki N."/>
            <person name="Shinohara N."/>
            <person name="Shippen D.E."/>
            <person name="Soerensen I."/>
            <person name="Sotooka R."/>
            <person name="Sugimoto N."/>
            <person name="Sugita M."/>
            <person name="Sumikawa N."/>
            <person name="Tanurdzic M."/>
            <person name="Theissen G."/>
            <person name="Ulvskov P."/>
            <person name="Wakazuki S."/>
            <person name="Weng J.K."/>
            <person name="Willats W.W."/>
            <person name="Wipf D."/>
            <person name="Wolf P.G."/>
            <person name="Yang L."/>
            <person name="Zimmer A.D."/>
            <person name="Zhu Q."/>
            <person name="Mitros T."/>
            <person name="Hellsten U."/>
            <person name="Loque D."/>
            <person name="Otillar R."/>
            <person name="Salamov A."/>
            <person name="Schmutz J."/>
            <person name="Shapiro H."/>
            <person name="Lindquist E."/>
            <person name="Lucas S."/>
            <person name="Rokhsar D."/>
            <person name="Grigoriev I.V."/>
        </authorList>
    </citation>
    <scope>NUCLEOTIDE SEQUENCE [LARGE SCALE GENOMIC DNA]</scope>
</reference>
<accession>D8QN36</accession>
<dbReference type="InParanoid" id="D8QN36"/>
<dbReference type="Gramene" id="EFJ38039">
    <property type="protein sequence ID" value="EFJ38039"/>
    <property type="gene ID" value="SELMODRAFT_402802"/>
</dbReference>
<proteinExistence type="predicted"/>
<dbReference type="KEGG" id="smo:SELMODRAFT_402802"/>
<gene>
    <name evidence="2" type="ORF">SELMODRAFT_402802</name>
</gene>
<feature type="region of interest" description="Disordered" evidence="1">
    <location>
        <begin position="652"/>
        <end position="673"/>
    </location>
</feature>
<evidence type="ECO:0000256" key="1">
    <source>
        <dbReference type="SAM" id="MobiDB-lite"/>
    </source>
</evidence>
<evidence type="ECO:0000313" key="2">
    <source>
        <dbReference type="EMBL" id="EFJ38039.1"/>
    </source>
</evidence>
<organism evidence="3">
    <name type="scientific">Selaginella moellendorffii</name>
    <name type="common">Spikemoss</name>
    <dbReference type="NCBI Taxonomy" id="88036"/>
    <lineage>
        <taxon>Eukaryota</taxon>
        <taxon>Viridiplantae</taxon>
        <taxon>Streptophyta</taxon>
        <taxon>Embryophyta</taxon>
        <taxon>Tracheophyta</taxon>
        <taxon>Lycopodiopsida</taxon>
        <taxon>Selaginellales</taxon>
        <taxon>Selaginellaceae</taxon>
        <taxon>Selaginella</taxon>
    </lineage>
</organism>
<dbReference type="Proteomes" id="UP000001514">
    <property type="component" value="Unassembled WGS sequence"/>
</dbReference>
<protein>
    <submittedName>
        <fullName evidence="2">Uncharacterized protein</fullName>
    </submittedName>
</protein>